<dbReference type="InterPro" id="IPR004343">
    <property type="entry name" value="Plus-3_dom"/>
</dbReference>
<evidence type="ECO:0000313" key="3">
    <source>
        <dbReference type="Proteomes" id="UP001148838"/>
    </source>
</evidence>
<dbReference type="Pfam" id="PF05699">
    <property type="entry name" value="Dimer_Tnp_hAT"/>
    <property type="match status" value="1"/>
</dbReference>
<evidence type="ECO:0000313" key="2">
    <source>
        <dbReference type="EMBL" id="KAJ4451918.1"/>
    </source>
</evidence>
<dbReference type="InterPro" id="IPR008906">
    <property type="entry name" value="HATC_C_dom"/>
</dbReference>
<gene>
    <name evidence="2" type="ORF">ANN_03396</name>
</gene>
<keyword evidence="3" id="KW-1185">Reference proteome</keyword>
<dbReference type="Proteomes" id="UP001148838">
    <property type="component" value="Unassembled WGS sequence"/>
</dbReference>
<protein>
    <recommendedName>
        <fullName evidence="1">Plus3 domain-containing protein</fullName>
    </recommendedName>
</protein>
<comment type="caution">
    <text evidence="2">The sequence shown here is derived from an EMBL/GenBank/DDBJ whole genome shotgun (WGS) entry which is preliminary data.</text>
</comment>
<feature type="domain" description="Plus3" evidence="1">
    <location>
        <begin position="120"/>
        <end position="166"/>
    </location>
</feature>
<proteinExistence type="predicted"/>
<dbReference type="PANTHER" id="PTHR45749">
    <property type="match status" value="1"/>
</dbReference>
<dbReference type="PANTHER" id="PTHR45749:SF28">
    <property type="entry name" value="ZINC FINGER MYM-TYPE PROTEIN 1-LIKE-RELATED"/>
    <property type="match status" value="1"/>
</dbReference>
<reference evidence="2 3" key="1">
    <citation type="journal article" date="2022" name="Allergy">
        <title>Genome assembly and annotation of Periplaneta americana reveal a comprehensive cockroach allergen profile.</title>
        <authorList>
            <person name="Wang L."/>
            <person name="Xiong Q."/>
            <person name="Saelim N."/>
            <person name="Wang L."/>
            <person name="Nong W."/>
            <person name="Wan A.T."/>
            <person name="Shi M."/>
            <person name="Liu X."/>
            <person name="Cao Q."/>
            <person name="Hui J.H.L."/>
            <person name="Sookrung N."/>
            <person name="Leung T.F."/>
            <person name="Tungtrongchitr A."/>
            <person name="Tsui S.K.W."/>
        </authorList>
    </citation>
    <scope>NUCLEOTIDE SEQUENCE [LARGE SCALE GENOMIC DNA]</scope>
    <source>
        <strain evidence="2">PWHHKU_190912</strain>
    </source>
</reference>
<dbReference type="PROSITE" id="PS51360">
    <property type="entry name" value="PLUS3"/>
    <property type="match status" value="1"/>
</dbReference>
<name>A0ABQ8TYZ5_PERAM</name>
<dbReference type="EMBL" id="JAJSOF020000001">
    <property type="protein sequence ID" value="KAJ4451918.1"/>
    <property type="molecule type" value="Genomic_DNA"/>
</dbReference>
<accession>A0ABQ8TYZ5</accession>
<evidence type="ECO:0000259" key="1">
    <source>
        <dbReference type="PROSITE" id="PS51360"/>
    </source>
</evidence>
<organism evidence="2 3">
    <name type="scientific">Periplaneta americana</name>
    <name type="common">American cockroach</name>
    <name type="synonym">Blatta americana</name>
    <dbReference type="NCBI Taxonomy" id="6978"/>
    <lineage>
        <taxon>Eukaryota</taxon>
        <taxon>Metazoa</taxon>
        <taxon>Ecdysozoa</taxon>
        <taxon>Arthropoda</taxon>
        <taxon>Hexapoda</taxon>
        <taxon>Insecta</taxon>
        <taxon>Pterygota</taxon>
        <taxon>Neoptera</taxon>
        <taxon>Polyneoptera</taxon>
        <taxon>Dictyoptera</taxon>
        <taxon>Blattodea</taxon>
        <taxon>Blattoidea</taxon>
        <taxon>Blattidae</taxon>
        <taxon>Blattinae</taxon>
        <taxon>Periplaneta</taxon>
    </lineage>
</organism>
<dbReference type="InterPro" id="IPR012337">
    <property type="entry name" value="RNaseH-like_sf"/>
</dbReference>
<dbReference type="SUPFAM" id="SSF53098">
    <property type="entry name" value="Ribonuclease H-like"/>
    <property type="match status" value="1"/>
</dbReference>
<feature type="non-terminal residue" evidence="2">
    <location>
        <position position="1"/>
    </location>
</feature>
<sequence>ADKLFQVLQKKTFDIEFCSKQVDKFSSHLTKLREDFESIWDKISYEQGKLSVLYKGNEIHKDTVVKFHQYLTEEGLVSVFPELHKLELLIITIPASSSSVERSFSAMKRIKSYLRNTQCQERLSSLALLSIEKSLLATLCQRPSFYDDVIDIFARKNRGTELVYKK</sequence>